<protein>
    <submittedName>
        <fullName evidence="2">Uncharacterized protein</fullName>
    </submittedName>
</protein>
<reference evidence="2 3" key="1">
    <citation type="submission" date="2015-06" db="EMBL/GenBank/DDBJ databases">
        <title>Improved classification and identification of acetic acid bacteria using matrix-assisted laser desorption/ionization time-of-flight mass spectrometry; Gluconobacter nephelii and Gluconobacter uchimurae are later heterotypic synonyms of Gluconobacter japonicus and Gluconobacter oxydans, respectively.</title>
        <authorList>
            <person name="Li L."/>
            <person name="Cleenwerck I."/>
            <person name="De Vuyst L."/>
            <person name="Vandamme P."/>
        </authorList>
    </citation>
    <scope>NUCLEOTIDE SEQUENCE [LARGE SCALE GENOMIC DNA]</scope>
    <source>
        <strain evidence="2 3">LMG 1663</strain>
    </source>
</reference>
<accession>A0A149TT41</accession>
<dbReference type="EMBL" id="LHZT01000126">
    <property type="protein sequence ID" value="KXV56323.1"/>
    <property type="molecule type" value="Genomic_DNA"/>
</dbReference>
<evidence type="ECO:0000256" key="1">
    <source>
        <dbReference type="SAM" id="MobiDB-lite"/>
    </source>
</evidence>
<dbReference type="AlphaFoldDB" id="A0A149TT41"/>
<sequence length="60" mass="7379">MEEQFLKWMILPFLCRTRQPPAEDADDERWRRKQNRERMTERSERSFVQCGVQSSQSFRA</sequence>
<feature type="compositionally biased region" description="Basic and acidic residues" evidence="1">
    <location>
        <begin position="36"/>
        <end position="45"/>
    </location>
</feature>
<evidence type="ECO:0000313" key="2">
    <source>
        <dbReference type="EMBL" id="KXV56323.1"/>
    </source>
</evidence>
<gene>
    <name evidence="2" type="ORF">AD947_11055</name>
</gene>
<feature type="compositionally biased region" description="Polar residues" evidence="1">
    <location>
        <begin position="51"/>
        <end position="60"/>
    </location>
</feature>
<feature type="region of interest" description="Disordered" evidence="1">
    <location>
        <begin position="20"/>
        <end position="60"/>
    </location>
</feature>
<name>A0A149TT41_9PROT</name>
<comment type="caution">
    <text evidence="2">The sequence shown here is derived from an EMBL/GenBank/DDBJ whole genome shotgun (WGS) entry which is preliminary data.</text>
</comment>
<organism evidence="2 3">
    <name type="scientific">Acetobacter tropicalis</name>
    <dbReference type="NCBI Taxonomy" id="104102"/>
    <lineage>
        <taxon>Bacteria</taxon>
        <taxon>Pseudomonadati</taxon>
        <taxon>Pseudomonadota</taxon>
        <taxon>Alphaproteobacteria</taxon>
        <taxon>Acetobacterales</taxon>
        <taxon>Acetobacteraceae</taxon>
        <taxon>Acetobacter</taxon>
    </lineage>
</organism>
<proteinExistence type="predicted"/>
<evidence type="ECO:0000313" key="3">
    <source>
        <dbReference type="Proteomes" id="UP000075411"/>
    </source>
</evidence>
<dbReference type="Proteomes" id="UP000075411">
    <property type="component" value="Unassembled WGS sequence"/>
</dbReference>